<dbReference type="GO" id="GO:0006355">
    <property type="term" value="P:regulation of DNA-templated transcription"/>
    <property type="evidence" value="ECO:0007669"/>
    <property type="project" value="UniProtKB-ARBA"/>
</dbReference>
<dbReference type="EMBL" id="AXDT01000253">
    <property type="protein sequence ID" value="ERT10906.1"/>
    <property type="molecule type" value="Genomic_DNA"/>
</dbReference>
<dbReference type="SUPFAM" id="SSF54909">
    <property type="entry name" value="Dimeric alpha+beta barrel"/>
    <property type="match status" value="1"/>
</dbReference>
<dbReference type="InterPro" id="IPR019888">
    <property type="entry name" value="Tscrpt_reg_AsnC-like"/>
</dbReference>
<feature type="domain" description="HTH asnC-type" evidence="4">
    <location>
        <begin position="3"/>
        <end position="64"/>
    </location>
</feature>
<dbReference type="InterPro" id="IPR011991">
    <property type="entry name" value="ArsR-like_HTH"/>
</dbReference>
<keyword evidence="2" id="KW-0238">DNA-binding</keyword>
<dbReference type="InterPro" id="IPR000485">
    <property type="entry name" value="AsnC-type_HTH_dom"/>
</dbReference>
<dbReference type="PROSITE" id="PS50956">
    <property type="entry name" value="HTH_ASNC_2"/>
    <property type="match status" value="1"/>
</dbReference>
<dbReference type="GO" id="GO:0005829">
    <property type="term" value="C:cytosol"/>
    <property type="evidence" value="ECO:0007669"/>
    <property type="project" value="TreeGrafter"/>
</dbReference>
<dbReference type="PRINTS" id="PR00033">
    <property type="entry name" value="HTHASNC"/>
</dbReference>
<keyword evidence="6" id="KW-1185">Reference proteome</keyword>
<comment type="caution">
    <text evidence="5">The sequence shown here is derived from an EMBL/GenBank/DDBJ whole genome shotgun (WGS) entry which is preliminary data.</text>
</comment>
<dbReference type="InterPro" id="IPR019887">
    <property type="entry name" value="Tscrpt_reg_AsnC/Lrp_C"/>
</dbReference>
<proteinExistence type="predicted"/>
<dbReference type="Gene3D" id="3.30.70.920">
    <property type="match status" value="1"/>
</dbReference>
<evidence type="ECO:0000313" key="5">
    <source>
        <dbReference type="EMBL" id="ERT10906.1"/>
    </source>
</evidence>
<dbReference type="InterPro" id="IPR019885">
    <property type="entry name" value="Tscrpt_reg_HTH_AsnC-type_CS"/>
</dbReference>
<protein>
    <submittedName>
        <fullName evidence="5">AsnC family transcriptional regulator</fullName>
    </submittedName>
</protein>
<dbReference type="Pfam" id="PF01037">
    <property type="entry name" value="AsnC_trans_reg"/>
    <property type="match status" value="1"/>
</dbReference>
<dbReference type="InterPro" id="IPR036390">
    <property type="entry name" value="WH_DNA-bd_sf"/>
</dbReference>
<gene>
    <name evidence="5" type="ORF">O185_22285</name>
</gene>
<keyword evidence="1" id="KW-0805">Transcription regulation</keyword>
<evidence type="ECO:0000256" key="2">
    <source>
        <dbReference type="ARBA" id="ARBA00023125"/>
    </source>
</evidence>
<dbReference type="PANTHER" id="PTHR30154">
    <property type="entry name" value="LEUCINE-RESPONSIVE REGULATORY PROTEIN"/>
    <property type="match status" value="1"/>
</dbReference>
<evidence type="ECO:0000256" key="1">
    <source>
        <dbReference type="ARBA" id="ARBA00023015"/>
    </source>
</evidence>
<dbReference type="AlphaFoldDB" id="U7QWS7"/>
<evidence type="ECO:0000256" key="3">
    <source>
        <dbReference type="ARBA" id="ARBA00023163"/>
    </source>
</evidence>
<accession>U7QWS7</accession>
<dbReference type="GO" id="GO:0043565">
    <property type="term" value="F:sequence-specific DNA binding"/>
    <property type="evidence" value="ECO:0007669"/>
    <property type="project" value="InterPro"/>
</dbReference>
<dbReference type="Proteomes" id="UP000017133">
    <property type="component" value="Unassembled WGS sequence"/>
</dbReference>
<reference evidence="5 6" key="1">
    <citation type="submission" date="2013-10" db="EMBL/GenBank/DDBJ databases">
        <title>Whole Genome Shotgun Sequence of Photorhabdus temperata J3.</title>
        <authorList>
            <person name="Park G.-S."/>
            <person name="Hong S.-J."/>
            <person name="Shin J.-H."/>
        </authorList>
    </citation>
    <scope>NUCLEOTIDE SEQUENCE [LARGE SCALE GENOMIC DNA]</scope>
    <source>
        <strain evidence="5 6">J3</strain>
    </source>
</reference>
<dbReference type="Gene3D" id="1.10.10.10">
    <property type="entry name" value="Winged helix-like DNA-binding domain superfamily/Winged helix DNA-binding domain"/>
    <property type="match status" value="1"/>
</dbReference>
<dbReference type="InterPro" id="IPR036388">
    <property type="entry name" value="WH-like_DNA-bd_sf"/>
</dbReference>
<evidence type="ECO:0000259" key="4">
    <source>
        <dbReference type="PROSITE" id="PS50956"/>
    </source>
</evidence>
<dbReference type="SUPFAM" id="SSF46785">
    <property type="entry name" value="Winged helix' DNA-binding domain"/>
    <property type="match status" value="1"/>
</dbReference>
<dbReference type="SMART" id="SM00344">
    <property type="entry name" value="HTH_ASNC"/>
    <property type="match status" value="1"/>
</dbReference>
<dbReference type="Pfam" id="PF13412">
    <property type="entry name" value="HTH_24"/>
    <property type="match status" value="1"/>
</dbReference>
<dbReference type="PROSITE" id="PS00519">
    <property type="entry name" value="HTH_ASNC_1"/>
    <property type="match status" value="1"/>
</dbReference>
<organism evidence="5 6">
    <name type="scientific">Photorhabdus temperata J3</name>
    <dbReference type="NCBI Taxonomy" id="1389415"/>
    <lineage>
        <taxon>Bacteria</taxon>
        <taxon>Pseudomonadati</taxon>
        <taxon>Pseudomonadota</taxon>
        <taxon>Gammaproteobacteria</taxon>
        <taxon>Enterobacterales</taxon>
        <taxon>Morganellaceae</taxon>
        <taxon>Photorhabdus</taxon>
    </lineage>
</organism>
<evidence type="ECO:0000313" key="6">
    <source>
        <dbReference type="Proteomes" id="UP000017133"/>
    </source>
</evidence>
<dbReference type="PATRIC" id="fig|1389415.4.peg.4456"/>
<dbReference type="CDD" id="cd00090">
    <property type="entry name" value="HTH_ARSR"/>
    <property type="match status" value="1"/>
</dbReference>
<dbReference type="InterPro" id="IPR011008">
    <property type="entry name" value="Dimeric_a/b-barrel"/>
</dbReference>
<dbReference type="PANTHER" id="PTHR30154:SF34">
    <property type="entry name" value="TRANSCRIPTIONAL REGULATOR AZLB"/>
    <property type="match status" value="1"/>
</dbReference>
<sequence length="152" mass="16904">MAIDSFDKKILAELQLDGRLTVTELAERIGLSLSPCHRRLKALEQSGAIRDYRAQLDPLALGLNFSALVFVTMRDGNQTSVAKFEAAVIDIPQVIEARRLFGDPDYMLNVVAKDLEAFQKLYDNQLSAMPGVQRLTSTLVMKSVIQNRALPL</sequence>
<dbReference type="GO" id="GO:0043200">
    <property type="term" value="P:response to amino acid"/>
    <property type="evidence" value="ECO:0007669"/>
    <property type="project" value="TreeGrafter"/>
</dbReference>
<keyword evidence="3" id="KW-0804">Transcription</keyword>
<name>U7QWS7_PHOTE</name>